<organism evidence="4 5">
    <name type="scientific">Bailinhaonella thermotolerans</name>
    <dbReference type="NCBI Taxonomy" id="1070861"/>
    <lineage>
        <taxon>Bacteria</taxon>
        <taxon>Bacillati</taxon>
        <taxon>Actinomycetota</taxon>
        <taxon>Actinomycetes</taxon>
        <taxon>Streptosporangiales</taxon>
        <taxon>Streptosporangiaceae</taxon>
        <taxon>Bailinhaonella</taxon>
    </lineage>
</organism>
<dbReference type="EMBL" id="QZEY01000006">
    <property type="protein sequence ID" value="RJL31691.1"/>
    <property type="molecule type" value="Genomic_DNA"/>
</dbReference>
<feature type="transmembrane region" description="Helical" evidence="2">
    <location>
        <begin position="148"/>
        <end position="170"/>
    </location>
</feature>
<dbReference type="RefSeq" id="WP_119927719.1">
    <property type="nucleotide sequence ID" value="NZ_QZEY01000006.1"/>
</dbReference>
<sequence length="430" mass="46785">MATSTLPRGDARPQPPAPRRLAWLDALRGVAALIVVFEHSIDPLYPEMFSISKPWFDAGKCGVLVFFLVSGYVVPASLERRGDVRAFWTGRLFRLYPLWLVAIAGAILLAVTGLDPMGRDMTDRPDVTVLAHLTMLQDMLRVPNALNVLWTLSFEMVFYLLVTAMFVAGVHRRSAETAFAFAAGALALGAVLPAAWISRTLGVSWTVYGVSALMAAGMVLLLRERTRRYGAAVLGVLALTLLAVNSRVGVWEAFLILATMFSGTALYRLERGTLPKWRGVPLVAAVPVLSVAAAIWLSAGWSLTDSDRGVFLWTWSSAVVVAWAVFLAGMALRGREIPRVLTWLGMISYSVYLLHPLVMETFDGLIADPAALPLSLRLAFGVLALLVLLTASAAAYRWIEAPMQNLGRRLSRRPAPPAPHPIPPAPRPAP</sequence>
<feature type="transmembrane region" description="Helical" evidence="2">
    <location>
        <begin position="229"/>
        <end position="244"/>
    </location>
</feature>
<evidence type="ECO:0000313" key="5">
    <source>
        <dbReference type="Proteomes" id="UP000265768"/>
    </source>
</evidence>
<comment type="caution">
    <text evidence="4">The sequence shown here is derived from an EMBL/GenBank/DDBJ whole genome shotgun (WGS) entry which is preliminary data.</text>
</comment>
<evidence type="ECO:0000256" key="1">
    <source>
        <dbReference type="SAM" id="MobiDB-lite"/>
    </source>
</evidence>
<feature type="transmembrane region" description="Helical" evidence="2">
    <location>
        <begin position="250"/>
        <end position="267"/>
    </location>
</feature>
<dbReference type="OrthoDB" id="9807745at2"/>
<protein>
    <submittedName>
        <fullName evidence="4">Acyltransferase</fullName>
    </submittedName>
</protein>
<feature type="compositionally biased region" description="Pro residues" evidence="1">
    <location>
        <begin position="414"/>
        <end position="430"/>
    </location>
</feature>
<feature type="transmembrane region" description="Helical" evidence="2">
    <location>
        <begin position="203"/>
        <end position="222"/>
    </location>
</feature>
<dbReference type="PANTHER" id="PTHR23028:SF131">
    <property type="entry name" value="BLR2367 PROTEIN"/>
    <property type="match status" value="1"/>
</dbReference>
<feature type="transmembrane region" description="Helical" evidence="2">
    <location>
        <begin position="57"/>
        <end position="74"/>
    </location>
</feature>
<keyword evidence="2" id="KW-0812">Transmembrane</keyword>
<gene>
    <name evidence="4" type="ORF">D5H75_18480</name>
</gene>
<name>A0A3A4ARF5_9ACTN</name>
<dbReference type="InterPro" id="IPR050879">
    <property type="entry name" value="Acyltransferase_3"/>
</dbReference>
<dbReference type="GO" id="GO:0016020">
    <property type="term" value="C:membrane"/>
    <property type="evidence" value="ECO:0007669"/>
    <property type="project" value="TreeGrafter"/>
</dbReference>
<feature type="domain" description="Acyltransferase 3" evidence="3">
    <location>
        <begin position="22"/>
        <end position="390"/>
    </location>
</feature>
<dbReference type="PANTHER" id="PTHR23028">
    <property type="entry name" value="ACETYLTRANSFERASE"/>
    <property type="match status" value="1"/>
</dbReference>
<keyword evidence="4" id="KW-0012">Acyltransferase</keyword>
<feature type="transmembrane region" description="Helical" evidence="2">
    <location>
        <begin position="310"/>
        <end position="328"/>
    </location>
</feature>
<dbReference type="AlphaFoldDB" id="A0A3A4ARF5"/>
<proteinExistence type="predicted"/>
<feature type="transmembrane region" description="Helical" evidence="2">
    <location>
        <begin position="95"/>
        <end position="114"/>
    </location>
</feature>
<feature type="transmembrane region" description="Helical" evidence="2">
    <location>
        <begin position="279"/>
        <end position="298"/>
    </location>
</feature>
<keyword evidence="5" id="KW-1185">Reference proteome</keyword>
<keyword evidence="4" id="KW-0808">Transferase</keyword>
<evidence type="ECO:0000256" key="2">
    <source>
        <dbReference type="SAM" id="Phobius"/>
    </source>
</evidence>
<keyword evidence="2" id="KW-1133">Transmembrane helix</keyword>
<dbReference type="Proteomes" id="UP000265768">
    <property type="component" value="Unassembled WGS sequence"/>
</dbReference>
<keyword evidence="2" id="KW-0472">Membrane</keyword>
<evidence type="ECO:0000313" key="4">
    <source>
        <dbReference type="EMBL" id="RJL31691.1"/>
    </source>
</evidence>
<dbReference type="GO" id="GO:0000271">
    <property type="term" value="P:polysaccharide biosynthetic process"/>
    <property type="evidence" value="ECO:0007669"/>
    <property type="project" value="TreeGrafter"/>
</dbReference>
<dbReference type="InterPro" id="IPR002656">
    <property type="entry name" value="Acyl_transf_3_dom"/>
</dbReference>
<feature type="transmembrane region" description="Helical" evidence="2">
    <location>
        <begin position="340"/>
        <end position="358"/>
    </location>
</feature>
<feature type="transmembrane region" description="Helical" evidence="2">
    <location>
        <begin position="378"/>
        <end position="399"/>
    </location>
</feature>
<accession>A0A3A4ARF5</accession>
<evidence type="ECO:0000259" key="3">
    <source>
        <dbReference type="Pfam" id="PF01757"/>
    </source>
</evidence>
<dbReference type="Pfam" id="PF01757">
    <property type="entry name" value="Acyl_transf_3"/>
    <property type="match status" value="1"/>
</dbReference>
<reference evidence="4 5" key="1">
    <citation type="submission" date="2018-09" db="EMBL/GenBank/DDBJ databases">
        <title>YIM 75507 draft genome.</title>
        <authorList>
            <person name="Tang S."/>
            <person name="Feng Y."/>
        </authorList>
    </citation>
    <scope>NUCLEOTIDE SEQUENCE [LARGE SCALE GENOMIC DNA]</scope>
    <source>
        <strain evidence="4 5">YIM 75507</strain>
    </source>
</reference>
<dbReference type="GO" id="GO:0016747">
    <property type="term" value="F:acyltransferase activity, transferring groups other than amino-acyl groups"/>
    <property type="evidence" value="ECO:0007669"/>
    <property type="project" value="InterPro"/>
</dbReference>
<feature type="transmembrane region" description="Helical" evidence="2">
    <location>
        <begin position="177"/>
        <end position="197"/>
    </location>
</feature>
<feature type="region of interest" description="Disordered" evidence="1">
    <location>
        <begin position="410"/>
        <end position="430"/>
    </location>
</feature>